<dbReference type="AlphaFoldDB" id="X8J687"/>
<dbReference type="Proteomes" id="UP000030108">
    <property type="component" value="Unassembled WGS sequence"/>
</dbReference>
<evidence type="ECO:0000313" key="2">
    <source>
        <dbReference type="Proteomes" id="UP000030108"/>
    </source>
</evidence>
<feature type="non-terminal residue" evidence="1">
    <location>
        <position position="106"/>
    </location>
</feature>
<proteinExistence type="predicted"/>
<sequence length="106" mass="11605">MGNSTRRQWTKTSLMGMLPHSPARRRTPTILIINPIMDLLLVNNNGPNHTPIHSKVSPGSINNLGTASNKATIPEDSSDLACDVTFTSASSVRFELALIRTFVIYN</sequence>
<reference evidence="2" key="1">
    <citation type="journal article" date="2014" name="Genome Announc.">
        <title>Draft genome sequence of the plant-pathogenic soil fungus Rhizoctonia solani anastomosis group 3 strain Rhs1AP.</title>
        <authorList>
            <person name="Cubeta M.A."/>
            <person name="Thomas E."/>
            <person name="Dean R.A."/>
            <person name="Jabaji S."/>
            <person name="Neate S.M."/>
            <person name="Tavantzis S."/>
            <person name="Toda T."/>
            <person name="Vilgalys R."/>
            <person name="Bharathan N."/>
            <person name="Fedorova-Abrams N."/>
            <person name="Pakala S.B."/>
            <person name="Pakala S.M."/>
            <person name="Zafar N."/>
            <person name="Joardar V."/>
            <person name="Losada L."/>
            <person name="Nierman W.C."/>
        </authorList>
    </citation>
    <scope>NUCLEOTIDE SEQUENCE [LARGE SCALE GENOMIC DNA]</scope>
    <source>
        <strain evidence="2">AG-3</strain>
    </source>
</reference>
<comment type="caution">
    <text evidence="1">The sequence shown here is derived from an EMBL/GenBank/DDBJ whole genome shotgun (WGS) entry which is preliminary data.</text>
</comment>
<evidence type="ECO:0000313" key="1">
    <source>
        <dbReference type="EMBL" id="EUC57034.1"/>
    </source>
</evidence>
<name>X8J687_9AGAM</name>
<gene>
    <name evidence="1" type="ORF">RSOL_207350</name>
</gene>
<accession>X8J687</accession>
<dbReference type="EMBL" id="JATN01000322">
    <property type="protein sequence ID" value="EUC57034.1"/>
    <property type="molecule type" value="Genomic_DNA"/>
</dbReference>
<organism evidence="1 2">
    <name type="scientific">Rhizoctonia solani AG-3 Rhs1AP</name>
    <dbReference type="NCBI Taxonomy" id="1086054"/>
    <lineage>
        <taxon>Eukaryota</taxon>
        <taxon>Fungi</taxon>
        <taxon>Dikarya</taxon>
        <taxon>Basidiomycota</taxon>
        <taxon>Agaricomycotina</taxon>
        <taxon>Agaricomycetes</taxon>
        <taxon>Cantharellales</taxon>
        <taxon>Ceratobasidiaceae</taxon>
        <taxon>Rhizoctonia</taxon>
    </lineage>
</organism>
<protein>
    <submittedName>
        <fullName evidence="1">Uncharacterized protein</fullName>
    </submittedName>
</protein>